<dbReference type="InterPro" id="IPR009951">
    <property type="entry name" value="Host-nuc_inhib_Gam"/>
</dbReference>
<dbReference type="EMBL" id="BAABIA010000003">
    <property type="protein sequence ID" value="GAA5137519.1"/>
    <property type="molecule type" value="Genomic_DNA"/>
</dbReference>
<accession>A0ABP9NZP9</accession>
<evidence type="ECO:0000256" key="1">
    <source>
        <dbReference type="SAM" id="Coils"/>
    </source>
</evidence>
<evidence type="ECO:0000313" key="3">
    <source>
        <dbReference type="Proteomes" id="UP001499852"/>
    </source>
</evidence>
<dbReference type="SUPFAM" id="SSF161266">
    <property type="entry name" value="Gam-like"/>
    <property type="match status" value="1"/>
</dbReference>
<keyword evidence="3" id="KW-1185">Reference proteome</keyword>
<organism evidence="2 3">
    <name type="scientific">Prosthecobacter algae</name>
    <dbReference type="NCBI Taxonomy" id="1144682"/>
    <lineage>
        <taxon>Bacteria</taxon>
        <taxon>Pseudomonadati</taxon>
        <taxon>Verrucomicrobiota</taxon>
        <taxon>Verrucomicrobiia</taxon>
        <taxon>Verrucomicrobiales</taxon>
        <taxon>Verrucomicrobiaceae</taxon>
        <taxon>Prosthecobacter</taxon>
    </lineage>
</organism>
<sequence>MSRIKVSDLKKSGLFLLPNAIRSDEELELAVASAGDLEISIERKQAQMIQELADLKEKEQAIKERYSLEIDNLKSKLDAEQSRARAWCESNRERLFGDKKSITILAAELRFKATPGKCELSPDLDDADVIARIMALPDEDADLRDQLIRIDPQLDREAFRVLWNSTAPGSPEREKLANIGATVVKKETFVITTATGGKVKGESKKKEAA</sequence>
<evidence type="ECO:0000313" key="2">
    <source>
        <dbReference type="EMBL" id="GAA5137519.1"/>
    </source>
</evidence>
<reference evidence="3" key="1">
    <citation type="journal article" date="2019" name="Int. J. Syst. Evol. Microbiol.">
        <title>The Global Catalogue of Microorganisms (GCM) 10K type strain sequencing project: providing services to taxonomists for standard genome sequencing and annotation.</title>
        <authorList>
            <consortium name="The Broad Institute Genomics Platform"/>
            <consortium name="The Broad Institute Genome Sequencing Center for Infectious Disease"/>
            <person name="Wu L."/>
            <person name="Ma J."/>
        </authorList>
    </citation>
    <scope>NUCLEOTIDE SEQUENCE [LARGE SCALE GENOMIC DNA]</scope>
    <source>
        <strain evidence="3">JCM 18053</strain>
    </source>
</reference>
<dbReference type="RefSeq" id="WP_345735700.1">
    <property type="nucleotide sequence ID" value="NZ_BAABIA010000003.1"/>
</dbReference>
<proteinExistence type="predicted"/>
<protein>
    <submittedName>
        <fullName evidence="2">Uncharacterized protein</fullName>
    </submittedName>
</protein>
<dbReference type="Proteomes" id="UP001499852">
    <property type="component" value="Unassembled WGS sequence"/>
</dbReference>
<keyword evidence="1" id="KW-0175">Coiled coil</keyword>
<name>A0ABP9NZP9_9BACT</name>
<gene>
    <name evidence="2" type="ORF">GCM10023213_14390</name>
</gene>
<feature type="coiled-coil region" evidence="1">
    <location>
        <begin position="41"/>
        <end position="83"/>
    </location>
</feature>
<dbReference type="Pfam" id="PF07352">
    <property type="entry name" value="Phage_Mu_Gam"/>
    <property type="match status" value="1"/>
</dbReference>
<comment type="caution">
    <text evidence="2">The sequence shown here is derived from an EMBL/GenBank/DDBJ whole genome shotgun (WGS) entry which is preliminary data.</text>
</comment>